<evidence type="ECO:0000313" key="2">
    <source>
        <dbReference type="EMBL" id="ATF27506.1"/>
    </source>
</evidence>
<proteinExistence type="evidence at transcript level"/>
<evidence type="ECO:0000256" key="1">
    <source>
        <dbReference type="SAM" id="SignalP"/>
    </source>
</evidence>
<dbReference type="AlphaFoldDB" id="A0A291C258"/>
<name>A0A291C258_9COND</name>
<dbReference type="EMBL" id="MF576672">
    <property type="protein sequence ID" value="ATF27506.1"/>
    <property type="molecule type" value="mRNA"/>
</dbReference>
<accession>A0A291C258</accession>
<feature type="chain" id="PRO_5012109424" evidence="1">
    <location>
        <begin position="20"/>
        <end position="109"/>
    </location>
</feature>
<sequence length="109" mass="11459">MKLFVFAAIIFTMVSTTSTCEDVTSVCHVTVGSQNSSVCNCAGSSSCPKDADYAFPADQSGQDATLYACQKKADFSDCTNGQDVLTDMKINCKCTSGKIKLSADPEVCG</sequence>
<reference evidence="2" key="1">
    <citation type="journal article" date="2017" name="Genome Biol. Evol.">
        <title>Divergence of the Venom Exogene Repertoire in Two Sister Species of Turriconus.</title>
        <authorList>
            <person name="Li Q."/>
            <person name="Barghi N."/>
            <person name="Lu A."/>
            <person name="Fedosov A.E."/>
            <person name="Bandyopadhyay P.K."/>
            <person name="Lluisma A.O."/>
            <person name="Concepcion G.P."/>
            <person name="Yandell M."/>
            <person name="Olivera B.M."/>
            <person name="Safavi-Hemami H."/>
        </authorList>
    </citation>
    <scope>NUCLEOTIDE SEQUENCE</scope>
    <source>
        <strain evidence="2">PutativeMMLFM_Amz1</strain>
    </source>
</reference>
<organism evidence="2">
    <name type="scientific">Conus andremenezi</name>
    <dbReference type="NCBI Taxonomy" id="1077466"/>
    <lineage>
        <taxon>Eukaryota</taxon>
        <taxon>Metazoa</taxon>
        <taxon>Spiralia</taxon>
        <taxon>Lophotrochozoa</taxon>
        <taxon>Mollusca</taxon>
        <taxon>Gastropoda</taxon>
        <taxon>Caenogastropoda</taxon>
        <taxon>Neogastropoda</taxon>
        <taxon>Conoidea</taxon>
        <taxon>Conidae</taxon>
        <taxon>Conus</taxon>
        <taxon>Turriconus</taxon>
    </lineage>
</organism>
<reference evidence="2" key="2">
    <citation type="submission" date="2017-07" db="EMBL/GenBank/DDBJ databases">
        <authorList>
            <person name="Sun Z.S."/>
            <person name="Albrecht U."/>
            <person name="Echele G."/>
            <person name="Lee C.C."/>
        </authorList>
    </citation>
    <scope>NUCLEOTIDE SEQUENCE</scope>
    <source>
        <strain evidence="2">PutativeMMLFM_Amz1</strain>
    </source>
</reference>
<feature type="signal peptide" evidence="1">
    <location>
        <begin position="1"/>
        <end position="19"/>
    </location>
</feature>
<keyword evidence="1" id="KW-0732">Signal</keyword>
<protein>
    <submittedName>
        <fullName evidence="2">Conotoxin</fullName>
    </submittedName>
</protein>